<name>A0A4U6VPK4_SETVI</name>
<keyword evidence="3" id="KW-1185">Reference proteome</keyword>
<dbReference type="Gramene" id="TKW26467">
    <property type="protein sequence ID" value="TKW26467"/>
    <property type="gene ID" value="SEVIR_3G191600v2"/>
</dbReference>
<dbReference type="EMBL" id="CM016554">
    <property type="protein sequence ID" value="TKW26467.1"/>
    <property type="molecule type" value="Genomic_DNA"/>
</dbReference>
<dbReference type="AlphaFoldDB" id="A0A4U6VPK4"/>
<reference evidence="2" key="1">
    <citation type="submission" date="2019-03" db="EMBL/GenBank/DDBJ databases">
        <title>WGS assembly of Setaria viridis.</title>
        <authorList>
            <person name="Huang P."/>
            <person name="Jenkins J."/>
            <person name="Grimwood J."/>
            <person name="Barry K."/>
            <person name="Healey A."/>
            <person name="Mamidi S."/>
            <person name="Sreedasyam A."/>
            <person name="Shu S."/>
            <person name="Feldman M."/>
            <person name="Wu J."/>
            <person name="Yu Y."/>
            <person name="Chen C."/>
            <person name="Johnson J."/>
            <person name="Rokhsar D."/>
            <person name="Baxter I."/>
            <person name="Schmutz J."/>
            <person name="Brutnell T."/>
            <person name="Kellogg E."/>
        </authorList>
    </citation>
    <scope>NUCLEOTIDE SEQUENCE [LARGE SCALE GENOMIC DNA]</scope>
</reference>
<gene>
    <name evidence="2" type="ORF">SEVIR_3G191600v2</name>
</gene>
<evidence type="ECO:0000313" key="2">
    <source>
        <dbReference type="EMBL" id="TKW26467.1"/>
    </source>
</evidence>
<organism evidence="2 3">
    <name type="scientific">Setaria viridis</name>
    <name type="common">Green bristlegrass</name>
    <name type="synonym">Setaria italica subsp. viridis</name>
    <dbReference type="NCBI Taxonomy" id="4556"/>
    <lineage>
        <taxon>Eukaryota</taxon>
        <taxon>Viridiplantae</taxon>
        <taxon>Streptophyta</taxon>
        <taxon>Embryophyta</taxon>
        <taxon>Tracheophyta</taxon>
        <taxon>Spermatophyta</taxon>
        <taxon>Magnoliopsida</taxon>
        <taxon>Liliopsida</taxon>
        <taxon>Poales</taxon>
        <taxon>Poaceae</taxon>
        <taxon>PACMAD clade</taxon>
        <taxon>Panicoideae</taxon>
        <taxon>Panicodae</taxon>
        <taxon>Paniceae</taxon>
        <taxon>Cenchrinae</taxon>
        <taxon>Setaria</taxon>
    </lineage>
</organism>
<dbReference type="Proteomes" id="UP000298652">
    <property type="component" value="Chromosome 3"/>
</dbReference>
<protein>
    <submittedName>
        <fullName evidence="2">Uncharacterized protein</fullName>
    </submittedName>
</protein>
<evidence type="ECO:0000313" key="3">
    <source>
        <dbReference type="Proteomes" id="UP000298652"/>
    </source>
</evidence>
<evidence type="ECO:0000256" key="1">
    <source>
        <dbReference type="SAM" id="MobiDB-lite"/>
    </source>
</evidence>
<accession>A0A4U6VPK4</accession>
<feature type="region of interest" description="Disordered" evidence="1">
    <location>
        <begin position="24"/>
        <end position="84"/>
    </location>
</feature>
<sequence>MARVSLLHGIPALLPLLRQRPGIAARRGAGEQRPRRPIPPPRGRAPISHATPSPPLAEAVPRRPHPRPPLHSRPPPPSPVACRGRLADGAGVVAWWPLGFCADDLPLNEVAAAPLPLLLPP</sequence>
<proteinExistence type="predicted"/>